<name>A0A8H7IVV5_9PLEO</name>
<evidence type="ECO:0000313" key="3">
    <source>
        <dbReference type="EMBL" id="KAF9693720.1"/>
    </source>
</evidence>
<dbReference type="OrthoDB" id="3358048at2759"/>
<keyword evidence="2" id="KW-1133">Transmembrane helix</keyword>
<dbReference type="Proteomes" id="UP000651452">
    <property type="component" value="Unassembled WGS sequence"/>
</dbReference>
<dbReference type="EMBL" id="RZGK01000015">
    <property type="protein sequence ID" value="KAF9693720.1"/>
    <property type="molecule type" value="Genomic_DNA"/>
</dbReference>
<sequence length="201" mass="21808">MAATRLRKTFHYPDSSDDEDTVEAGLDAQDQAHLLNSLQSHDTTSTRTYTLLLLAFPATIALFTLPELLGASTFVPSLLALASLAASAYTLYFLPLPPASPMVIVDGREVAGRKGRVGERKEVPWLSDEIQEVLARYIVSANGAVCALLAVMEMVQGRTWSEGMMVGGGYLPGLVLTVVLWARRELRVVDMSALQRLASQS</sequence>
<reference evidence="3" key="2">
    <citation type="submission" date="2020-09" db="EMBL/GenBank/DDBJ databases">
        <title>Reference genome assembly for Australian Ascochyta lentis isolate Al4.</title>
        <authorList>
            <person name="Lee R.C."/>
            <person name="Farfan-Caceres L.M."/>
            <person name="Debler J.W."/>
            <person name="Williams A.H."/>
            <person name="Henares B.M."/>
        </authorList>
    </citation>
    <scope>NUCLEOTIDE SEQUENCE</scope>
    <source>
        <strain evidence="3">Al4</strain>
    </source>
</reference>
<gene>
    <name evidence="3" type="ORF">EKO04_008144</name>
</gene>
<feature type="transmembrane region" description="Helical" evidence="2">
    <location>
        <begin position="164"/>
        <end position="182"/>
    </location>
</feature>
<feature type="region of interest" description="Disordered" evidence="1">
    <location>
        <begin position="1"/>
        <end position="21"/>
    </location>
</feature>
<keyword evidence="4" id="KW-1185">Reference proteome</keyword>
<keyword evidence="2" id="KW-0812">Transmembrane</keyword>
<feature type="transmembrane region" description="Helical" evidence="2">
    <location>
        <begin position="74"/>
        <end position="94"/>
    </location>
</feature>
<evidence type="ECO:0000256" key="1">
    <source>
        <dbReference type="SAM" id="MobiDB-lite"/>
    </source>
</evidence>
<feature type="compositionally biased region" description="Basic residues" evidence="1">
    <location>
        <begin position="1"/>
        <end position="10"/>
    </location>
</feature>
<comment type="caution">
    <text evidence="3">The sequence shown here is derived from an EMBL/GenBank/DDBJ whole genome shotgun (WGS) entry which is preliminary data.</text>
</comment>
<dbReference type="AlphaFoldDB" id="A0A8H7IVV5"/>
<evidence type="ECO:0000256" key="2">
    <source>
        <dbReference type="SAM" id="Phobius"/>
    </source>
</evidence>
<feature type="transmembrane region" description="Helical" evidence="2">
    <location>
        <begin position="49"/>
        <end position="68"/>
    </location>
</feature>
<organism evidence="3 4">
    <name type="scientific">Ascochyta lentis</name>
    <dbReference type="NCBI Taxonomy" id="205686"/>
    <lineage>
        <taxon>Eukaryota</taxon>
        <taxon>Fungi</taxon>
        <taxon>Dikarya</taxon>
        <taxon>Ascomycota</taxon>
        <taxon>Pezizomycotina</taxon>
        <taxon>Dothideomycetes</taxon>
        <taxon>Pleosporomycetidae</taxon>
        <taxon>Pleosporales</taxon>
        <taxon>Pleosporineae</taxon>
        <taxon>Didymellaceae</taxon>
        <taxon>Ascochyta</taxon>
    </lineage>
</organism>
<evidence type="ECO:0000313" key="4">
    <source>
        <dbReference type="Proteomes" id="UP000651452"/>
    </source>
</evidence>
<feature type="transmembrane region" description="Helical" evidence="2">
    <location>
        <begin position="134"/>
        <end position="152"/>
    </location>
</feature>
<proteinExistence type="predicted"/>
<reference evidence="3" key="1">
    <citation type="submission" date="2018-12" db="EMBL/GenBank/DDBJ databases">
        <authorList>
            <person name="Syme R.A."/>
            <person name="Farfan-Caceres L."/>
            <person name="Lichtenzveig J."/>
        </authorList>
    </citation>
    <scope>NUCLEOTIDE SEQUENCE</scope>
    <source>
        <strain evidence="3">Al4</strain>
    </source>
</reference>
<protein>
    <submittedName>
        <fullName evidence="3">Uncharacterized protein</fullName>
    </submittedName>
</protein>
<accession>A0A8H7IVV5</accession>
<keyword evidence="2" id="KW-0472">Membrane</keyword>